<organism evidence="2 3">
    <name type="scientific">Actinacidiphila epipremni</name>
    <dbReference type="NCBI Taxonomy" id="2053013"/>
    <lineage>
        <taxon>Bacteria</taxon>
        <taxon>Bacillati</taxon>
        <taxon>Actinomycetota</taxon>
        <taxon>Actinomycetes</taxon>
        <taxon>Kitasatosporales</taxon>
        <taxon>Streptomycetaceae</taxon>
        <taxon>Actinacidiphila</taxon>
    </lineage>
</organism>
<dbReference type="EMBL" id="JAATEJ010000002">
    <property type="protein sequence ID" value="NJP42554.1"/>
    <property type="molecule type" value="Genomic_DNA"/>
</dbReference>
<dbReference type="InterPro" id="IPR025339">
    <property type="entry name" value="DUF4245"/>
</dbReference>
<accession>A0ABX0ZL19</accession>
<evidence type="ECO:0000256" key="1">
    <source>
        <dbReference type="SAM" id="Phobius"/>
    </source>
</evidence>
<dbReference type="Proteomes" id="UP000734511">
    <property type="component" value="Unassembled WGS sequence"/>
</dbReference>
<keyword evidence="1" id="KW-1133">Transmembrane helix</keyword>
<keyword evidence="3" id="KW-1185">Reference proteome</keyword>
<evidence type="ECO:0000313" key="3">
    <source>
        <dbReference type="Proteomes" id="UP000734511"/>
    </source>
</evidence>
<keyword evidence="1" id="KW-0812">Transmembrane</keyword>
<evidence type="ECO:0000313" key="2">
    <source>
        <dbReference type="EMBL" id="NJP42554.1"/>
    </source>
</evidence>
<proteinExistence type="predicted"/>
<gene>
    <name evidence="2" type="ORF">HCN08_03875</name>
</gene>
<keyword evidence="1" id="KW-0472">Membrane</keyword>
<reference evidence="2 3" key="1">
    <citation type="submission" date="2020-03" db="EMBL/GenBank/DDBJ databases">
        <title>WGS of actinomycetes isolated from Thailand.</title>
        <authorList>
            <person name="Thawai C."/>
        </authorList>
    </citation>
    <scope>NUCLEOTIDE SEQUENCE [LARGE SCALE GENOMIC DNA]</scope>
    <source>
        <strain evidence="2 3">PRB2-1</strain>
    </source>
</reference>
<name>A0ABX0ZL19_9ACTN</name>
<feature type="transmembrane region" description="Helical" evidence="1">
    <location>
        <begin position="20"/>
        <end position="38"/>
    </location>
</feature>
<protein>
    <submittedName>
        <fullName evidence="2">DUF4245 domain-containing protein</fullName>
    </submittedName>
</protein>
<comment type="caution">
    <text evidence="2">The sequence shown here is derived from an EMBL/GenBank/DDBJ whole genome shotgun (WGS) entry which is preliminary data.</text>
</comment>
<dbReference type="Pfam" id="PF14030">
    <property type="entry name" value="DUF4245"/>
    <property type="match status" value="1"/>
</dbReference>
<sequence>MGDDRGVAADKRGNKTVRDLVLSLVVLGVVVAVIYVFIPHDSKASPVASLKVDYTASLQQARRYAPYPVAAPEGLGKEWTATSDTFDATDPHQVVWHLGFVNTANQYVGVEQSNGDSAAFIADVTLNAHRDGDRTVSAGGVVWERWKSARYTALVRKDAKATTVVLGTGTDAQITQLAAALKERGGQ</sequence>